<reference evidence="1 3" key="2">
    <citation type="journal article" date="2018" name="Microb. Genom.">
        <title>Deciphering the unexplored Leptospira diversity from soils uncovers genomic evolution to virulence.</title>
        <authorList>
            <person name="Thibeaux R."/>
            <person name="Iraola G."/>
            <person name="Ferres I."/>
            <person name="Bierque E."/>
            <person name="Girault D."/>
            <person name="Soupe-Gilbert M.E."/>
            <person name="Picardeau M."/>
            <person name="Goarant C."/>
        </authorList>
    </citation>
    <scope>NUCLEOTIDE SEQUENCE [LARGE SCALE GENOMIC DNA]</scope>
    <source>
        <strain evidence="1 3">ATI7-C-A5</strain>
    </source>
</reference>
<reference evidence="1" key="3">
    <citation type="submission" date="2023-10" db="EMBL/GenBank/DDBJ databases">
        <authorList>
            <person name="Picardeau M."/>
            <person name="Thibeaux R."/>
        </authorList>
    </citation>
    <scope>NUCLEOTIDE SEQUENCE</scope>
    <source>
        <strain evidence="1">ATI7-C-A5</strain>
    </source>
</reference>
<dbReference type="Pfam" id="PF13146">
    <property type="entry name" value="TRL"/>
    <property type="match status" value="1"/>
</dbReference>
<evidence type="ECO:0000313" key="2">
    <source>
        <dbReference type="EMBL" id="PJZ94542.1"/>
    </source>
</evidence>
<accession>A0A2N0BP87</accession>
<dbReference type="InterPro" id="IPR025113">
    <property type="entry name" value="TRL-like"/>
</dbReference>
<dbReference type="EMBL" id="NPEF02000014">
    <property type="protein sequence ID" value="MDV6236503.1"/>
    <property type="molecule type" value="Genomic_DNA"/>
</dbReference>
<protein>
    <submittedName>
        <fullName evidence="1">TRL domain-containing protein</fullName>
    </submittedName>
</protein>
<comment type="caution">
    <text evidence="2">The sequence shown here is derived from an EMBL/GenBank/DDBJ whole genome shotgun (WGS) entry which is preliminary data.</text>
</comment>
<dbReference type="RefSeq" id="WP_100745806.1">
    <property type="nucleotide sequence ID" value="NZ_NPEF02000014.1"/>
</dbReference>
<evidence type="ECO:0000313" key="3">
    <source>
        <dbReference type="Proteomes" id="UP000232122"/>
    </source>
</evidence>
<organism evidence="2">
    <name type="scientific">Leptospira ellisii</name>
    <dbReference type="NCBI Taxonomy" id="2023197"/>
    <lineage>
        <taxon>Bacteria</taxon>
        <taxon>Pseudomonadati</taxon>
        <taxon>Spirochaetota</taxon>
        <taxon>Spirochaetia</taxon>
        <taxon>Leptospirales</taxon>
        <taxon>Leptospiraceae</taxon>
        <taxon>Leptospira</taxon>
    </lineage>
</organism>
<keyword evidence="3" id="KW-1185">Reference proteome</keyword>
<dbReference type="Proteomes" id="UP000232122">
    <property type="component" value="Unassembled WGS sequence"/>
</dbReference>
<dbReference type="OrthoDB" id="337092at2"/>
<reference evidence="2" key="1">
    <citation type="submission" date="2017-07" db="EMBL/GenBank/DDBJ databases">
        <title>Leptospira spp. isolated from tropical soils.</title>
        <authorList>
            <person name="Thibeaux R."/>
            <person name="Iraola G."/>
            <person name="Ferres I."/>
            <person name="Bierque E."/>
            <person name="Girault D."/>
            <person name="Soupe-Gilbert M.-E."/>
            <person name="Picardeau M."/>
            <person name="Goarant C."/>
        </authorList>
    </citation>
    <scope>NUCLEOTIDE SEQUENCE [LARGE SCALE GENOMIC DNA]</scope>
    <source>
        <strain evidence="2">ATI7-C-A5</strain>
    </source>
</reference>
<accession>A0A2N0BDA7</accession>
<name>A0A2N0BDA7_9LEPT</name>
<gene>
    <name evidence="1" type="ORF">CH379_012785</name>
    <name evidence="2" type="ORF">CH379_01980</name>
</gene>
<evidence type="ECO:0000313" key="1">
    <source>
        <dbReference type="EMBL" id="MDV6236503.1"/>
    </source>
</evidence>
<dbReference type="EMBL" id="NPEF01000011">
    <property type="protein sequence ID" value="PJZ94542.1"/>
    <property type="molecule type" value="Genomic_DNA"/>
</dbReference>
<dbReference type="AlphaFoldDB" id="A0A2N0BDA7"/>
<sequence>MKRIPPKTRLPFWILAWIFVNSIGCIATSEPALLISYNTQHLLSKSNGHLLSSANIVRKGESCAYAVSVFYYNTIFRGPKTSVADVAKEYGIKKIAVVDYSTFSFLGPIFYKNCIVVWGE</sequence>
<proteinExistence type="predicted"/>